<dbReference type="Proteomes" id="UP001597413">
    <property type="component" value="Unassembled WGS sequence"/>
</dbReference>
<accession>A0ABW5AED0</accession>
<keyword evidence="2" id="KW-0067">ATP-binding</keyword>
<keyword evidence="1" id="KW-0547">Nucleotide-binding</keyword>
<evidence type="ECO:0000313" key="4">
    <source>
        <dbReference type="EMBL" id="MFD2175678.1"/>
    </source>
</evidence>
<keyword evidence="5" id="KW-1185">Reference proteome</keyword>
<evidence type="ECO:0000256" key="1">
    <source>
        <dbReference type="ARBA" id="ARBA00022741"/>
    </source>
</evidence>
<gene>
    <name evidence="4" type="ORF">ACFSM0_16410</name>
</gene>
<dbReference type="InterPro" id="IPR050534">
    <property type="entry name" value="Coronavir_polyprotein_1ab"/>
</dbReference>
<proteinExistence type="predicted"/>
<dbReference type="Gene3D" id="3.40.50.300">
    <property type="entry name" value="P-loop containing nucleotide triphosphate hydrolases"/>
    <property type="match status" value="2"/>
</dbReference>
<evidence type="ECO:0000313" key="5">
    <source>
        <dbReference type="Proteomes" id="UP001597413"/>
    </source>
</evidence>
<comment type="caution">
    <text evidence="4">The sequence shown here is derived from an EMBL/GenBank/DDBJ whole genome shotgun (WGS) entry which is preliminary data.</text>
</comment>
<dbReference type="CDD" id="cd18809">
    <property type="entry name" value="SF1_C_RecD"/>
    <property type="match status" value="1"/>
</dbReference>
<dbReference type="EMBL" id="JBHUIX010000018">
    <property type="protein sequence ID" value="MFD2175678.1"/>
    <property type="molecule type" value="Genomic_DNA"/>
</dbReference>
<feature type="domain" description="UvrD-like helicase C-terminal" evidence="3">
    <location>
        <begin position="327"/>
        <end position="372"/>
    </location>
</feature>
<name>A0ABW5AED0_9RHOB</name>
<organism evidence="4 5">
    <name type="scientific">Rhodobacter lacus</name>
    <dbReference type="NCBI Taxonomy" id="1641972"/>
    <lineage>
        <taxon>Bacteria</taxon>
        <taxon>Pseudomonadati</taxon>
        <taxon>Pseudomonadota</taxon>
        <taxon>Alphaproteobacteria</taxon>
        <taxon>Rhodobacterales</taxon>
        <taxon>Rhodobacter group</taxon>
        <taxon>Rhodobacter</taxon>
    </lineage>
</organism>
<dbReference type="SUPFAM" id="SSF52540">
    <property type="entry name" value="P-loop containing nucleoside triphosphate hydrolases"/>
    <property type="match status" value="2"/>
</dbReference>
<dbReference type="InterPro" id="IPR027785">
    <property type="entry name" value="UvrD-like_helicase_C"/>
</dbReference>
<reference evidence="5" key="1">
    <citation type="journal article" date="2019" name="Int. J. Syst. Evol. Microbiol.">
        <title>The Global Catalogue of Microorganisms (GCM) 10K type strain sequencing project: providing services to taxonomists for standard genome sequencing and annotation.</title>
        <authorList>
            <consortium name="The Broad Institute Genomics Platform"/>
            <consortium name="The Broad Institute Genome Sequencing Center for Infectious Disease"/>
            <person name="Wu L."/>
            <person name="Ma J."/>
        </authorList>
    </citation>
    <scope>NUCLEOTIDE SEQUENCE [LARGE SCALE GENOMIC DNA]</scope>
    <source>
        <strain evidence="5">CCUG 55131</strain>
    </source>
</reference>
<dbReference type="PANTHER" id="PTHR43788:SF6">
    <property type="entry name" value="DNA HELICASE B"/>
    <property type="match status" value="1"/>
</dbReference>
<dbReference type="PANTHER" id="PTHR43788">
    <property type="entry name" value="DNA2/NAM7 HELICASE FAMILY MEMBER"/>
    <property type="match status" value="1"/>
</dbReference>
<protein>
    <submittedName>
        <fullName evidence="4">ATP-dependent RecD-like DNA helicase</fullName>
    </submittedName>
</protein>
<dbReference type="InterPro" id="IPR027417">
    <property type="entry name" value="P-loop_NTPase"/>
</dbReference>
<dbReference type="Pfam" id="PF13538">
    <property type="entry name" value="UvrD_C_2"/>
    <property type="match status" value="1"/>
</dbReference>
<sequence length="376" mass="42368">MNEQTFNFGVQQAQAYDQVSRWLEQCAAERKARKPLSKPIFRLFGYAGTGKTTIARRLTEGWQVAFCAFTGKAALMMRRNGCVDAATIHSSIYTVIDNGDGTIAFSINREGAFSCADLVVTDECSMVDEDLAKDMLSFKKPILALGDPAQLPPVNGEGYFTGAEPDVMLTEIHRQAEGSPIIRLATMARNGQSIPRGDYGDCRVIARGTLSDEEVMQADQVIVGMNRTRQAFNTRMRRIIGREGPMPEPGDRLVCLKNDREHGIFNGGLFRVEENLKRRSQSDMLRMKVASEDFDKTVIVQVRREFFFGGLENLTWRDKRNSQQFDYGYALTCHKSQGSQWGHVIAYDESRVFGEDAKRWLYTAITRAQDKIQIVI</sequence>
<dbReference type="RefSeq" id="WP_377392944.1">
    <property type="nucleotide sequence ID" value="NZ_JBHUIX010000018.1"/>
</dbReference>
<evidence type="ECO:0000259" key="3">
    <source>
        <dbReference type="Pfam" id="PF13538"/>
    </source>
</evidence>
<dbReference type="Pfam" id="PF13604">
    <property type="entry name" value="AAA_30"/>
    <property type="match status" value="1"/>
</dbReference>
<evidence type="ECO:0000256" key="2">
    <source>
        <dbReference type="ARBA" id="ARBA00022840"/>
    </source>
</evidence>